<dbReference type="InterPro" id="IPR006973">
    <property type="entry name" value="Cwf_Cwc_15"/>
</dbReference>
<evidence type="ECO:0000313" key="6">
    <source>
        <dbReference type="WBParaSite" id="Pan_g23642.t2"/>
    </source>
</evidence>
<accession>A0A7E4VQ39</accession>
<dbReference type="WBParaSite" id="Pan_g23642.t2">
    <property type="protein sequence ID" value="Pan_g23642.t2"/>
    <property type="gene ID" value="Pan_g23642"/>
</dbReference>
<proteinExistence type="inferred from homology"/>
<reference evidence="5" key="1">
    <citation type="journal article" date="2013" name="Genetics">
        <title>The draft genome and transcriptome of Panagrellus redivivus are shaped by the harsh demands of a free-living lifestyle.</title>
        <authorList>
            <person name="Srinivasan J."/>
            <person name="Dillman A.R."/>
            <person name="Macchietto M.G."/>
            <person name="Heikkinen L."/>
            <person name="Lakso M."/>
            <person name="Fracchia K.M."/>
            <person name="Antoshechkin I."/>
            <person name="Mortazavi A."/>
            <person name="Wong G."/>
            <person name="Sternberg P.W."/>
        </authorList>
    </citation>
    <scope>NUCLEOTIDE SEQUENCE [LARGE SCALE GENOMIC DNA]</scope>
    <source>
        <strain evidence="5">MT8872</strain>
    </source>
</reference>
<comment type="similarity">
    <text evidence="1">Belongs to the CWC15 family.</text>
</comment>
<reference evidence="6" key="2">
    <citation type="submission" date="2020-10" db="UniProtKB">
        <authorList>
            <consortium name="WormBaseParasite"/>
        </authorList>
    </citation>
    <scope>IDENTIFICATION</scope>
</reference>
<protein>
    <submittedName>
        <fullName evidence="6">Protein CWC15 homolog</fullName>
    </submittedName>
</protein>
<dbReference type="GO" id="GO:0045292">
    <property type="term" value="P:mRNA cis splicing, via spliceosome"/>
    <property type="evidence" value="ECO:0007669"/>
    <property type="project" value="TreeGrafter"/>
</dbReference>
<feature type="region of interest" description="Disordered" evidence="4">
    <location>
        <begin position="1"/>
        <end position="131"/>
    </location>
</feature>
<dbReference type="PANTHER" id="PTHR12718">
    <property type="entry name" value="CELL CYCLE CONTROL PROTEIN CWF15"/>
    <property type="match status" value="1"/>
</dbReference>
<dbReference type="PANTHER" id="PTHR12718:SF2">
    <property type="entry name" value="SPLICEOSOME-ASSOCIATED PROTEIN CWC15 HOMOLOG"/>
    <property type="match status" value="1"/>
</dbReference>
<dbReference type="Proteomes" id="UP000492821">
    <property type="component" value="Unassembled WGS sequence"/>
</dbReference>
<evidence type="ECO:0000256" key="4">
    <source>
        <dbReference type="SAM" id="MobiDB-lite"/>
    </source>
</evidence>
<feature type="compositionally biased region" description="Acidic residues" evidence="4">
    <location>
        <begin position="100"/>
        <end position="126"/>
    </location>
</feature>
<dbReference type="GO" id="GO:0071013">
    <property type="term" value="C:catalytic step 2 spliceosome"/>
    <property type="evidence" value="ECO:0007669"/>
    <property type="project" value="TreeGrafter"/>
</dbReference>
<keyword evidence="5" id="KW-1185">Reference proteome</keyword>
<sequence length="225" mass="25929">MTTAHRPTFDPARGGTGRGEGDLSKLSTQYSARDLPSNLKLKYRDRGQAHPDEVREKNLRYELEEKERELKDRKRSSDVAGALEDGSSAKKSRFEPTVIETEDRDLESDNDSDDDDGDDSDSDDGEELKAELEKIKKERALEKAQKEAADRAEQDRIRTEAMINGNPLLNFTNEPSEFKVKRRWDDDVPFKNCAKGIAERKKEPTFINDSIRSEFHRRFMDKYIK</sequence>
<keyword evidence="2" id="KW-0507">mRNA processing</keyword>
<dbReference type="Pfam" id="PF04889">
    <property type="entry name" value="Cwf_Cwc_15"/>
    <property type="match status" value="1"/>
</dbReference>
<evidence type="ECO:0000256" key="2">
    <source>
        <dbReference type="ARBA" id="ARBA00022664"/>
    </source>
</evidence>
<dbReference type="AlphaFoldDB" id="A0A7E4VQ39"/>
<organism evidence="5 6">
    <name type="scientific">Panagrellus redivivus</name>
    <name type="common">Microworm</name>
    <dbReference type="NCBI Taxonomy" id="6233"/>
    <lineage>
        <taxon>Eukaryota</taxon>
        <taxon>Metazoa</taxon>
        <taxon>Ecdysozoa</taxon>
        <taxon>Nematoda</taxon>
        <taxon>Chromadorea</taxon>
        <taxon>Rhabditida</taxon>
        <taxon>Tylenchina</taxon>
        <taxon>Panagrolaimomorpha</taxon>
        <taxon>Panagrolaimoidea</taxon>
        <taxon>Panagrolaimidae</taxon>
        <taxon>Panagrellus</taxon>
    </lineage>
</organism>
<name>A0A7E4VQ39_PANRE</name>
<evidence type="ECO:0000256" key="3">
    <source>
        <dbReference type="ARBA" id="ARBA00023187"/>
    </source>
</evidence>
<evidence type="ECO:0000256" key="1">
    <source>
        <dbReference type="ARBA" id="ARBA00006644"/>
    </source>
</evidence>
<feature type="compositionally biased region" description="Basic and acidic residues" evidence="4">
    <location>
        <begin position="42"/>
        <end position="77"/>
    </location>
</feature>
<dbReference type="GO" id="GO:0003723">
    <property type="term" value="F:RNA binding"/>
    <property type="evidence" value="ECO:0007669"/>
    <property type="project" value="TreeGrafter"/>
</dbReference>
<keyword evidence="3" id="KW-0508">mRNA splicing</keyword>
<evidence type="ECO:0000313" key="5">
    <source>
        <dbReference type="Proteomes" id="UP000492821"/>
    </source>
</evidence>